<dbReference type="OrthoDB" id="2862222at2759"/>
<keyword evidence="21" id="KW-1185">Reference proteome</keyword>
<evidence type="ECO:0000256" key="6">
    <source>
        <dbReference type="ARBA" id="ARBA00022679"/>
    </source>
</evidence>
<comment type="caution">
    <text evidence="20">The sequence shown here is derived from an EMBL/GenBank/DDBJ whole genome shotgun (WGS) entry which is preliminary data.</text>
</comment>
<keyword evidence="11" id="KW-0862">Zinc</keyword>
<keyword evidence="6" id="KW-0808">Transferase</keyword>
<comment type="similarity">
    <text evidence="3">Belongs to the polyprenol kinase family.</text>
</comment>
<dbReference type="PROSITE" id="PS50865">
    <property type="entry name" value="ZF_MYND_2"/>
    <property type="match status" value="1"/>
</dbReference>
<name>A0A8H5CL09_9AGAR</name>
<keyword evidence="10" id="KW-0418">Kinase</keyword>
<comment type="subcellular location">
    <subcellularLocation>
        <location evidence="1">Membrane</location>
        <topology evidence="1">Multi-pass membrane protein</topology>
    </subcellularLocation>
    <subcellularLocation>
        <location evidence="2">Plastid</location>
        <location evidence="2">Chloroplast</location>
    </subcellularLocation>
</comment>
<keyword evidence="9 18" id="KW-0863">Zinc-finger</keyword>
<dbReference type="GO" id="GO:0010276">
    <property type="term" value="F:phytol kinase activity"/>
    <property type="evidence" value="ECO:0007669"/>
    <property type="project" value="UniProtKB-EC"/>
</dbReference>
<keyword evidence="13" id="KW-1133">Transmembrane helix</keyword>
<evidence type="ECO:0000256" key="9">
    <source>
        <dbReference type="ARBA" id="ARBA00022771"/>
    </source>
</evidence>
<evidence type="ECO:0000313" key="21">
    <source>
        <dbReference type="Proteomes" id="UP000541558"/>
    </source>
</evidence>
<reference evidence="20 21" key="1">
    <citation type="journal article" date="2020" name="ISME J.">
        <title>Uncovering the hidden diversity of litter-decomposition mechanisms in mushroom-forming fungi.</title>
        <authorList>
            <person name="Floudas D."/>
            <person name="Bentzer J."/>
            <person name="Ahren D."/>
            <person name="Johansson T."/>
            <person name="Persson P."/>
            <person name="Tunlid A."/>
        </authorList>
    </citation>
    <scope>NUCLEOTIDE SEQUENCE [LARGE SCALE GENOMIC DNA]</scope>
    <source>
        <strain evidence="20 21">CBS 175.51</strain>
    </source>
</reference>
<gene>
    <name evidence="20" type="ORF">D9611_001710</name>
</gene>
<dbReference type="PANTHER" id="PTHR32523">
    <property type="entry name" value="PHYTOL KINASE 1, CHLOROPLASTIC"/>
    <property type="match status" value="1"/>
</dbReference>
<sequence>MDRVPPPTLPLARTAAVGEEEYCARRLLANGATGVIVYLEALRDAYPYNSSDLRPLEAVMPFLRHPPRSYRALRSGPVNGIELEPVVRALLSEDWEIILSWLAIAIEYSGSLVPGSEKLGASTSIAASFLSAYTAPPFSRHAIMGDPSATVELAFRIWSGEFNEGSPLTTITVTAMIKFFSNCLDMKGSANDAVVDHFQIPHRAGAFFRSYVTQIDGLNRDSGQTEGAVLCTIGMHDLYIYLLECLSKSPNWENIWKWAVKRGALKANTESAFALIPIPSIKRWRVAQIGTLMAMAEENTEGIISKVVHLSRADMAPLLRECIRTAGDDRASKMIVRSLLEHLSSYLPYSRVSQAVFQSLEHHSANIPKASPPSDPAWRNFTSTLTFSALPSTAHKACYAFACDNLNHLRIQGQTNSITRASNPPKRKTCVACKTVFYCSTECQREDWDALHRSECSSAAKLLKARRRSHEWFPWGSKENLGAVLVHFFNFMCLAGHNVGPSDAVATIDWTMGVPCAVGSMSREDYSALLTTRRPAYAWYRFVTMLSSSPSSSTRLVEASFRHGKECIHVLATLREGFSPNGYTFLNGMGMISDQPERDDSELVANL</sequence>
<accession>A0A8H5CL09</accession>
<evidence type="ECO:0000256" key="11">
    <source>
        <dbReference type="ARBA" id="ARBA00022833"/>
    </source>
</evidence>
<keyword evidence="5" id="KW-0934">Plastid</keyword>
<dbReference type="InterPro" id="IPR039606">
    <property type="entry name" value="Phytol/farnesol_kinase"/>
</dbReference>
<evidence type="ECO:0000256" key="1">
    <source>
        <dbReference type="ARBA" id="ARBA00004141"/>
    </source>
</evidence>
<evidence type="ECO:0000256" key="5">
    <source>
        <dbReference type="ARBA" id="ARBA00022640"/>
    </source>
</evidence>
<keyword evidence="4" id="KW-0150">Chloroplast</keyword>
<evidence type="ECO:0000256" key="3">
    <source>
        <dbReference type="ARBA" id="ARBA00010794"/>
    </source>
</evidence>
<comment type="pathway">
    <text evidence="15">Cofactor biosynthesis; tocopherol biosynthesis.</text>
</comment>
<dbReference type="Proteomes" id="UP000541558">
    <property type="component" value="Unassembled WGS sequence"/>
</dbReference>
<dbReference type="InterPro" id="IPR002893">
    <property type="entry name" value="Znf_MYND"/>
</dbReference>
<evidence type="ECO:0000256" key="2">
    <source>
        <dbReference type="ARBA" id="ARBA00004229"/>
    </source>
</evidence>
<keyword evidence="7" id="KW-0812">Transmembrane</keyword>
<evidence type="ECO:0000256" key="18">
    <source>
        <dbReference type="PROSITE-ProRule" id="PRU00134"/>
    </source>
</evidence>
<evidence type="ECO:0000256" key="13">
    <source>
        <dbReference type="ARBA" id="ARBA00022989"/>
    </source>
</evidence>
<dbReference type="Gene3D" id="6.10.140.2220">
    <property type="match status" value="1"/>
</dbReference>
<dbReference type="GO" id="GO:0016020">
    <property type="term" value="C:membrane"/>
    <property type="evidence" value="ECO:0007669"/>
    <property type="project" value="UniProtKB-SubCell"/>
</dbReference>
<dbReference type="SUPFAM" id="SSF144232">
    <property type="entry name" value="HIT/MYND zinc finger-like"/>
    <property type="match status" value="1"/>
</dbReference>
<evidence type="ECO:0000256" key="17">
    <source>
        <dbReference type="ARBA" id="ARBA00048889"/>
    </source>
</evidence>
<dbReference type="GO" id="GO:0008270">
    <property type="term" value="F:zinc ion binding"/>
    <property type="evidence" value="ECO:0007669"/>
    <property type="project" value="UniProtKB-KW"/>
</dbReference>
<evidence type="ECO:0000256" key="4">
    <source>
        <dbReference type="ARBA" id="ARBA00022528"/>
    </source>
</evidence>
<proteinExistence type="inferred from homology"/>
<evidence type="ECO:0000256" key="15">
    <source>
        <dbReference type="ARBA" id="ARBA00024015"/>
    </source>
</evidence>
<protein>
    <recommendedName>
        <fullName evidence="16">phytol kinase</fullName>
        <ecNumber evidence="16">2.7.1.182</ecNumber>
    </recommendedName>
</protein>
<dbReference type="EC" id="2.7.1.182" evidence="16"/>
<dbReference type="EMBL" id="JAACJK010000001">
    <property type="protein sequence ID" value="KAF5342607.1"/>
    <property type="molecule type" value="Genomic_DNA"/>
</dbReference>
<organism evidence="20 21">
    <name type="scientific">Ephemerocybe angulata</name>
    <dbReference type="NCBI Taxonomy" id="980116"/>
    <lineage>
        <taxon>Eukaryota</taxon>
        <taxon>Fungi</taxon>
        <taxon>Dikarya</taxon>
        <taxon>Basidiomycota</taxon>
        <taxon>Agaricomycotina</taxon>
        <taxon>Agaricomycetes</taxon>
        <taxon>Agaricomycetidae</taxon>
        <taxon>Agaricales</taxon>
        <taxon>Agaricineae</taxon>
        <taxon>Psathyrellaceae</taxon>
        <taxon>Ephemerocybe</taxon>
    </lineage>
</organism>
<dbReference type="AlphaFoldDB" id="A0A8H5CL09"/>
<dbReference type="Pfam" id="PF01753">
    <property type="entry name" value="zf-MYND"/>
    <property type="match status" value="1"/>
</dbReference>
<keyword evidence="14" id="KW-0472">Membrane</keyword>
<dbReference type="PANTHER" id="PTHR32523:SF8">
    <property type="entry name" value="DOLICHOL KINASE"/>
    <property type="match status" value="1"/>
</dbReference>
<evidence type="ECO:0000256" key="14">
    <source>
        <dbReference type="ARBA" id="ARBA00023136"/>
    </source>
</evidence>
<comment type="catalytic activity">
    <reaction evidence="17">
        <text>phytol + CTP = phytyl phosphate + CDP + H(+)</text>
        <dbReference type="Rhea" id="RHEA:38055"/>
        <dbReference type="ChEBI" id="CHEBI:15378"/>
        <dbReference type="ChEBI" id="CHEBI:17327"/>
        <dbReference type="ChEBI" id="CHEBI:37563"/>
        <dbReference type="ChEBI" id="CHEBI:58069"/>
        <dbReference type="ChEBI" id="CHEBI:75483"/>
        <dbReference type="EC" id="2.7.1.182"/>
    </reaction>
</comment>
<evidence type="ECO:0000256" key="12">
    <source>
        <dbReference type="ARBA" id="ARBA00022946"/>
    </source>
</evidence>
<evidence type="ECO:0000256" key="7">
    <source>
        <dbReference type="ARBA" id="ARBA00022692"/>
    </source>
</evidence>
<evidence type="ECO:0000256" key="16">
    <source>
        <dbReference type="ARBA" id="ARBA00039024"/>
    </source>
</evidence>
<evidence type="ECO:0000256" key="8">
    <source>
        <dbReference type="ARBA" id="ARBA00022723"/>
    </source>
</evidence>
<evidence type="ECO:0000313" key="20">
    <source>
        <dbReference type="EMBL" id="KAF5342607.1"/>
    </source>
</evidence>
<feature type="domain" description="MYND-type" evidence="19">
    <location>
        <begin position="400"/>
        <end position="456"/>
    </location>
</feature>
<keyword evidence="12" id="KW-0809">Transit peptide</keyword>
<keyword evidence="8" id="KW-0479">Metal-binding</keyword>
<evidence type="ECO:0000259" key="19">
    <source>
        <dbReference type="PROSITE" id="PS50865"/>
    </source>
</evidence>
<evidence type="ECO:0000256" key="10">
    <source>
        <dbReference type="ARBA" id="ARBA00022777"/>
    </source>
</evidence>